<keyword evidence="3" id="KW-1185">Reference proteome</keyword>
<evidence type="ECO:0000313" key="3">
    <source>
        <dbReference type="Proteomes" id="UP001278500"/>
    </source>
</evidence>
<comment type="caution">
    <text evidence="2">The sequence shown here is derived from an EMBL/GenBank/DDBJ whole genome shotgun (WGS) entry which is preliminary data.</text>
</comment>
<dbReference type="AlphaFoldDB" id="A0AAE0J717"/>
<reference evidence="2" key="2">
    <citation type="submission" date="2023-06" db="EMBL/GenBank/DDBJ databases">
        <authorList>
            <consortium name="Lawrence Berkeley National Laboratory"/>
            <person name="Haridas S."/>
            <person name="Hensen N."/>
            <person name="Bonometti L."/>
            <person name="Westerberg I."/>
            <person name="Brannstrom I.O."/>
            <person name="Guillou S."/>
            <person name="Cros-Aarteil S."/>
            <person name="Calhoun S."/>
            <person name="Kuo A."/>
            <person name="Mondo S."/>
            <person name="Pangilinan J."/>
            <person name="Riley R."/>
            <person name="Labutti K."/>
            <person name="Andreopoulos B."/>
            <person name="Lipzen A."/>
            <person name="Chen C."/>
            <person name="Yanf M."/>
            <person name="Daum C."/>
            <person name="Ng V."/>
            <person name="Clum A."/>
            <person name="Steindorff A."/>
            <person name="Ohm R."/>
            <person name="Martin F."/>
            <person name="Silar P."/>
            <person name="Natvig D."/>
            <person name="Lalanne C."/>
            <person name="Gautier V."/>
            <person name="Ament-Velasquez S.L."/>
            <person name="Kruys A."/>
            <person name="Hutchinson M.I."/>
            <person name="Powell A.J."/>
            <person name="Barry K."/>
            <person name="Miller A.N."/>
            <person name="Grigoriev I.V."/>
            <person name="Debuchy R."/>
            <person name="Gladieux P."/>
            <person name="Thoren M.H."/>
            <person name="Johannesson H."/>
        </authorList>
    </citation>
    <scope>NUCLEOTIDE SEQUENCE</scope>
    <source>
        <strain evidence="2">CBS 560.94</strain>
    </source>
</reference>
<accession>A0AAE0J717</accession>
<reference evidence="2" key="1">
    <citation type="journal article" date="2023" name="Mol. Phylogenet. Evol.">
        <title>Genome-scale phylogeny and comparative genomics of the fungal order Sordariales.</title>
        <authorList>
            <person name="Hensen N."/>
            <person name="Bonometti L."/>
            <person name="Westerberg I."/>
            <person name="Brannstrom I.O."/>
            <person name="Guillou S."/>
            <person name="Cros-Aarteil S."/>
            <person name="Calhoun S."/>
            <person name="Haridas S."/>
            <person name="Kuo A."/>
            <person name="Mondo S."/>
            <person name="Pangilinan J."/>
            <person name="Riley R."/>
            <person name="LaButti K."/>
            <person name="Andreopoulos B."/>
            <person name="Lipzen A."/>
            <person name="Chen C."/>
            <person name="Yan M."/>
            <person name="Daum C."/>
            <person name="Ng V."/>
            <person name="Clum A."/>
            <person name="Steindorff A."/>
            <person name="Ohm R.A."/>
            <person name="Martin F."/>
            <person name="Silar P."/>
            <person name="Natvig D.O."/>
            <person name="Lalanne C."/>
            <person name="Gautier V."/>
            <person name="Ament-Velasquez S.L."/>
            <person name="Kruys A."/>
            <person name="Hutchinson M.I."/>
            <person name="Powell A.J."/>
            <person name="Barry K."/>
            <person name="Miller A.N."/>
            <person name="Grigoriev I.V."/>
            <person name="Debuchy R."/>
            <person name="Gladieux P."/>
            <person name="Hiltunen Thoren M."/>
            <person name="Johannesson H."/>
        </authorList>
    </citation>
    <scope>NUCLEOTIDE SEQUENCE</scope>
    <source>
        <strain evidence="2">CBS 560.94</strain>
    </source>
</reference>
<feature type="region of interest" description="Disordered" evidence="1">
    <location>
        <begin position="118"/>
        <end position="143"/>
    </location>
</feature>
<dbReference type="GeneID" id="87866116"/>
<organism evidence="2 3">
    <name type="scientific">Neurospora tetraspora</name>
    <dbReference type="NCBI Taxonomy" id="94610"/>
    <lineage>
        <taxon>Eukaryota</taxon>
        <taxon>Fungi</taxon>
        <taxon>Dikarya</taxon>
        <taxon>Ascomycota</taxon>
        <taxon>Pezizomycotina</taxon>
        <taxon>Sordariomycetes</taxon>
        <taxon>Sordariomycetidae</taxon>
        <taxon>Sordariales</taxon>
        <taxon>Sordariaceae</taxon>
        <taxon>Neurospora</taxon>
    </lineage>
</organism>
<protein>
    <submittedName>
        <fullName evidence="2">Uncharacterized protein</fullName>
    </submittedName>
</protein>
<name>A0AAE0J717_9PEZI</name>
<gene>
    <name evidence="2" type="ORF">B0H65DRAFT_532644</name>
</gene>
<dbReference type="RefSeq" id="XP_062677564.1">
    <property type="nucleotide sequence ID" value="XM_062828962.1"/>
</dbReference>
<evidence type="ECO:0000256" key="1">
    <source>
        <dbReference type="SAM" id="MobiDB-lite"/>
    </source>
</evidence>
<proteinExistence type="predicted"/>
<sequence>MWHADSPAGDSQATTGDIKWSELLQSITVFPHNFRLIWDWDIDPNKQQDKNNHDYFASIPEHSKTGLEGCLNAATRIRNVRLALQEVKQYGVVVKNLREETVVLERALRSMSNLKKTCVGPEDSEKEDGKETIVNQLTKDKGQ</sequence>
<dbReference type="Proteomes" id="UP001278500">
    <property type="component" value="Unassembled WGS sequence"/>
</dbReference>
<dbReference type="EMBL" id="JAUEPP010000008">
    <property type="protein sequence ID" value="KAK3338113.1"/>
    <property type="molecule type" value="Genomic_DNA"/>
</dbReference>
<evidence type="ECO:0000313" key="2">
    <source>
        <dbReference type="EMBL" id="KAK3338113.1"/>
    </source>
</evidence>